<keyword evidence="6 8" id="KW-1133">Transmembrane helix</keyword>
<dbReference type="EMBL" id="MZGV01000008">
    <property type="protein sequence ID" value="OPJ63620.1"/>
    <property type="molecule type" value="Genomic_DNA"/>
</dbReference>
<evidence type="ECO:0000256" key="2">
    <source>
        <dbReference type="ARBA" id="ARBA00009773"/>
    </source>
</evidence>
<gene>
    <name evidence="9" type="primary">tqsA</name>
    <name evidence="9" type="ORF">CLORY_11280</name>
</gene>
<dbReference type="OrthoDB" id="9793390at2"/>
<keyword evidence="10" id="KW-1185">Reference proteome</keyword>
<dbReference type="RefSeq" id="WP_079422548.1">
    <property type="nucleotide sequence ID" value="NZ_MZGV01000008.1"/>
</dbReference>
<keyword evidence="7 8" id="KW-0472">Membrane</keyword>
<feature type="transmembrane region" description="Helical" evidence="8">
    <location>
        <begin position="297"/>
        <end position="328"/>
    </location>
</feature>
<dbReference type="GO" id="GO:0005886">
    <property type="term" value="C:plasma membrane"/>
    <property type="evidence" value="ECO:0007669"/>
    <property type="project" value="UniProtKB-SubCell"/>
</dbReference>
<keyword evidence="4" id="KW-1003">Cell membrane</keyword>
<comment type="caution">
    <text evidence="9">The sequence shown here is derived from an EMBL/GenBank/DDBJ whole genome shotgun (WGS) entry which is preliminary data.</text>
</comment>
<feature type="transmembrane region" description="Helical" evidence="8">
    <location>
        <begin position="60"/>
        <end position="81"/>
    </location>
</feature>
<sequence>MNKRIKFIVITILVLLFAVVVYKSPILKDAFSVVALSAIIAYSLLPIQSKLVEKGMSKKISCILILFVLFITVGIMLFYLMPRVLKDIVNISTNLSQINDFTEKVNIFVDKYFKNKYTSRLLSNVSFKVENRIKAFSSGIVENLMKKGDELFSLSVVPIIVYYFLTDGKNLSTFIMMLVPVRKRRLLRNFLYDINIVLSRYVITQFLLSFIVIIMTFLVLIVFKIKFPLMLSLLNGVFNIIPYFGPIFGAVPILVIGALNAPKKLLWLMICLNLIQQVEGDIIAPKMTGDTVNIHPLVIIILLIIGGKIGGLFGMVLAVPVAVVLKVIKEDVDYYMY</sequence>
<name>A0A1V4IUX7_9CLOT</name>
<evidence type="ECO:0000313" key="9">
    <source>
        <dbReference type="EMBL" id="OPJ63620.1"/>
    </source>
</evidence>
<dbReference type="Proteomes" id="UP000190080">
    <property type="component" value="Unassembled WGS sequence"/>
</dbReference>
<evidence type="ECO:0000256" key="1">
    <source>
        <dbReference type="ARBA" id="ARBA00004651"/>
    </source>
</evidence>
<feature type="transmembrane region" description="Helical" evidence="8">
    <location>
        <begin position="202"/>
        <end position="223"/>
    </location>
</feature>
<dbReference type="PANTHER" id="PTHR21716:SF53">
    <property type="entry name" value="PERMEASE PERM-RELATED"/>
    <property type="match status" value="1"/>
</dbReference>
<dbReference type="GO" id="GO:0055085">
    <property type="term" value="P:transmembrane transport"/>
    <property type="evidence" value="ECO:0007669"/>
    <property type="project" value="TreeGrafter"/>
</dbReference>
<dbReference type="STRING" id="1450648.CLORY_11280"/>
<accession>A0A1V4IUX7</accession>
<keyword evidence="3" id="KW-0813">Transport</keyword>
<keyword evidence="5 8" id="KW-0812">Transmembrane</keyword>
<protein>
    <submittedName>
        <fullName evidence="9">AI-2 transport protein TqsA</fullName>
    </submittedName>
</protein>
<dbReference type="PANTHER" id="PTHR21716">
    <property type="entry name" value="TRANSMEMBRANE PROTEIN"/>
    <property type="match status" value="1"/>
</dbReference>
<dbReference type="AlphaFoldDB" id="A0A1V4IUX7"/>
<feature type="transmembrane region" description="Helical" evidence="8">
    <location>
        <begin position="30"/>
        <end position="48"/>
    </location>
</feature>
<comment type="similarity">
    <text evidence="2">Belongs to the autoinducer-2 exporter (AI-2E) (TC 2.A.86) family.</text>
</comment>
<reference evidence="9 10" key="1">
    <citation type="submission" date="2017-03" db="EMBL/GenBank/DDBJ databases">
        <title>Genome sequence of Clostridium oryzae DSM 28571.</title>
        <authorList>
            <person name="Poehlein A."/>
            <person name="Daniel R."/>
        </authorList>
    </citation>
    <scope>NUCLEOTIDE SEQUENCE [LARGE SCALE GENOMIC DNA]</scope>
    <source>
        <strain evidence="9 10">DSM 28571</strain>
    </source>
</reference>
<proteinExistence type="inferred from homology"/>
<evidence type="ECO:0000256" key="5">
    <source>
        <dbReference type="ARBA" id="ARBA00022692"/>
    </source>
</evidence>
<evidence type="ECO:0000313" key="10">
    <source>
        <dbReference type="Proteomes" id="UP000190080"/>
    </source>
</evidence>
<comment type="subcellular location">
    <subcellularLocation>
        <location evidence="1">Cell membrane</location>
        <topology evidence="1">Multi-pass membrane protein</topology>
    </subcellularLocation>
</comment>
<evidence type="ECO:0000256" key="3">
    <source>
        <dbReference type="ARBA" id="ARBA00022448"/>
    </source>
</evidence>
<feature type="transmembrane region" description="Helical" evidence="8">
    <location>
        <begin position="243"/>
        <end position="261"/>
    </location>
</feature>
<evidence type="ECO:0000256" key="8">
    <source>
        <dbReference type="SAM" id="Phobius"/>
    </source>
</evidence>
<feature type="transmembrane region" description="Helical" evidence="8">
    <location>
        <begin position="160"/>
        <end position="181"/>
    </location>
</feature>
<evidence type="ECO:0000256" key="4">
    <source>
        <dbReference type="ARBA" id="ARBA00022475"/>
    </source>
</evidence>
<feature type="transmembrane region" description="Helical" evidence="8">
    <location>
        <begin position="7"/>
        <end position="24"/>
    </location>
</feature>
<dbReference type="Pfam" id="PF01594">
    <property type="entry name" value="AI-2E_transport"/>
    <property type="match status" value="1"/>
</dbReference>
<organism evidence="9 10">
    <name type="scientific">Clostridium oryzae</name>
    <dbReference type="NCBI Taxonomy" id="1450648"/>
    <lineage>
        <taxon>Bacteria</taxon>
        <taxon>Bacillati</taxon>
        <taxon>Bacillota</taxon>
        <taxon>Clostridia</taxon>
        <taxon>Eubacteriales</taxon>
        <taxon>Clostridiaceae</taxon>
        <taxon>Clostridium</taxon>
    </lineage>
</organism>
<evidence type="ECO:0000256" key="6">
    <source>
        <dbReference type="ARBA" id="ARBA00022989"/>
    </source>
</evidence>
<evidence type="ECO:0000256" key="7">
    <source>
        <dbReference type="ARBA" id="ARBA00023136"/>
    </source>
</evidence>
<dbReference type="InterPro" id="IPR002549">
    <property type="entry name" value="AI-2E-like"/>
</dbReference>